<evidence type="ECO:0000313" key="1">
    <source>
        <dbReference type="EMBL" id="GAV02433.1"/>
    </source>
</evidence>
<reference evidence="1 2" key="1">
    <citation type="journal article" date="2016" name="Nat. Commun.">
        <title>Extremotolerant tardigrade genome and improved radiotolerance of human cultured cells by tardigrade-unique protein.</title>
        <authorList>
            <person name="Hashimoto T."/>
            <person name="Horikawa D.D."/>
            <person name="Saito Y."/>
            <person name="Kuwahara H."/>
            <person name="Kozuka-Hata H."/>
            <person name="Shin-I T."/>
            <person name="Minakuchi Y."/>
            <person name="Ohishi K."/>
            <person name="Motoyama A."/>
            <person name="Aizu T."/>
            <person name="Enomoto A."/>
            <person name="Kondo K."/>
            <person name="Tanaka S."/>
            <person name="Hara Y."/>
            <person name="Koshikawa S."/>
            <person name="Sagara H."/>
            <person name="Miura T."/>
            <person name="Yokobori S."/>
            <person name="Miyagawa K."/>
            <person name="Suzuki Y."/>
            <person name="Kubo T."/>
            <person name="Oyama M."/>
            <person name="Kohara Y."/>
            <person name="Fujiyama A."/>
            <person name="Arakawa K."/>
            <person name="Katayama T."/>
            <person name="Toyoda A."/>
            <person name="Kunieda T."/>
        </authorList>
    </citation>
    <scope>NUCLEOTIDE SEQUENCE [LARGE SCALE GENOMIC DNA]</scope>
    <source>
        <strain evidence="1 2">YOKOZUNA-1</strain>
    </source>
</reference>
<organism evidence="1 2">
    <name type="scientific">Ramazzottius varieornatus</name>
    <name type="common">Water bear</name>
    <name type="synonym">Tardigrade</name>
    <dbReference type="NCBI Taxonomy" id="947166"/>
    <lineage>
        <taxon>Eukaryota</taxon>
        <taxon>Metazoa</taxon>
        <taxon>Ecdysozoa</taxon>
        <taxon>Tardigrada</taxon>
        <taxon>Eutardigrada</taxon>
        <taxon>Parachela</taxon>
        <taxon>Hypsibioidea</taxon>
        <taxon>Ramazzottiidae</taxon>
        <taxon>Ramazzottius</taxon>
    </lineage>
</organism>
<sequence>MPAKGAAWTCSESMAEGKAGFWVHADLSSMSSVWFSAFDRKSDESLATYRGHNTASALSQE</sequence>
<keyword evidence="2" id="KW-1185">Reference proteome</keyword>
<dbReference type="AlphaFoldDB" id="A0A1D1VQG6"/>
<evidence type="ECO:0000313" key="2">
    <source>
        <dbReference type="Proteomes" id="UP000186922"/>
    </source>
</evidence>
<name>A0A1D1VQG6_RAMVA</name>
<comment type="caution">
    <text evidence="1">The sequence shown here is derived from an EMBL/GenBank/DDBJ whole genome shotgun (WGS) entry which is preliminary data.</text>
</comment>
<gene>
    <name evidence="1" type="primary">RvY_13000-1</name>
    <name evidence="1" type="synonym">RvY_13000.1</name>
    <name evidence="1" type="ORF">RvY_13000</name>
</gene>
<proteinExistence type="predicted"/>
<protein>
    <submittedName>
        <fullName evidence="1">Uncharacterized protein</fullName>
    </submittedName>
</protein>
<accession>A0A1D1VQG6</accession>
<dbReference type="Proteomes" id="UP000186922">
    <property type="component" value="Unassembled WGS sequence"/>
</dbReference>
<dbReference type="EMBL" id="BDGG01000008">
    <property type="protein sequence ID" value="GAV02433.1"/>
    <property type="molecule type" value="Genomic_DNA"/>
</dbReference>